<comment type="caution">
    <text evidence="9">The sequence shown here is derived from an EMBL/GenBank/DDBJ whole genome shotgun (WGS) entry which is preliminary data.</text>
</comment>
<sequence length="404" mass="41269">MSTGGSARRQILLGALLPAFIFSIGVGAMIPVLAPFAVQRGATLAVAGIIAAMLPVGQILADLPAGALAARVGDRRAMLLASGAAALGFLAAGLAPSLITLGIAILLVGAANAVFQLARHSYLTQVTPVHQRARVLSTLGGVHRIGQFIGPFFGAGVIAVGDLRAVFLLALLTALAAGVTVVLAPEMEPRPLRAEGHARKGFGAVITAHRELLLTLGMASMLVGAVRGARQQVIPLWGEHIGLDPTAISLIYGLAGGIDMLLFYPAGKIMDQFGRLWIGIPSMVGLGLAMVLVPLSDSATGLALVAVLLGISNGLGSGVMMTIASDIAPPEDRPQFLGAWRLLQDLGIAAGPLTLAAGAALGTLAGGVWVAAAMGPLASAGLLRWLPRYSVHASRRTRRRAGLD</sequence>
<organism evidence="9 10">
    <name type="scientific">Nesterenkonia halotolerans</name>
    <dbReference type="NCBI Taxonomy" id="225325"/>
    <lineage>
        <taxon>Bacteria</taxon>
        <taxon>Bacillati</taxon>
        <taxon>Actinomycetota</taxon>
        <taxon>Actinomycetes</taxon>
        <taxon>Micrococcales</taxon>
        <taxon>Micrococcaceae</taxon>
        <taxon>Nesterenkonia</taxon>
    </lineage>
</organism>
<dbReference type="SUPFAM" id="SSF103473">
    <property type="entry name" value="MFS general substrate transporter"/>
    <property type="match status" value="1"/>
</dbReference>
<protein>
    <submittedName>
        <fullName evidence="9">MFS family permease</fullName>
    </submittedName>
</protein>
<dbReference type="Proteomes" id="UP000636579">
    <property type="component" value="Unassembled WGS sequence"/>
</dbReference>
<feature type="transmembrane region" description="Helical" evidence="7">
    <location>
        <begin position="12"/>
        <end position="38"/>
    </location>
</feature>
<evidence type="ECO:0000256" key="5">
    <source>
        <dbReference type="ARBA" id="ARBA00022989"/>
    </source>
</evidence>
<feature type="transmembrane region" description="Helical" evidence="7">
    <location>
        <begin position="367"/>
        <end position="386"/>
    </location>
</feature>
<gene>
    <name evidence="9" type="ORF">H4W26_000312</name>
</gene>
<dbReference type="InterPro" id="IPR011701">
    <property type="entry name" value="MFS"/>
</dbReference>
<keyword evidence="5 7" id="KW-1133">Transmembrane helix</keyword>
<dbReference type="InterPro" id="IPR036259">
    <property type="entry name" value="MFS_trans_sf"/>
</dbReference>
<dbReference type="Gene3D" id="1.20.1250.20">
    <property type="entry name" value="MFS general substrate transporter like domains"/>
    <property type="match status" value="2"/>
</dbReference>
<evidence type="ECO:0000313" key="9">
    <source>
        <dbReference type="EMBL" id="MBE1513557.1"/>
    </source>
</evidence>
<keyword evidence="4 7" id="KW-0812">Transmembrane</keyword>
<comment type="subcellular location">
    <subcellularLocation>
        <location evidence="1">Cell membrane</location>
        <topology evidence="1">Multi-pass membrane protein</topology>
    </subcellularLocation>
</comment>
<dbReference type="PANTHER" id="PTHR23517">
    <property type="entry name" value="RESISTANCE PROTEIN MDTM, PUTATIVE-RELATED-RELATED"/>
    <property type="match status" value="1"/>
</dbReference>
<evidence type="ECO:0000256" key="2">
    <source>
        <dbReference type="ARBA" id="ARBA00022448"/>
    </source>
</evidence>
<feature type="transmembrane region" description="Helical" evidence="7">
    <location>
        <begin position="139"/>
        <end position="159"/>
    </location>
</feature>
<dbReference type="EMBL" id="JADBEE010000001">
    <property type="protein sequence ID" value="MBE1513557.1"/>
    <property type="molecule type" value="Genomic_DNA"/>
</dbReference>
<dbReference type="Pfam" id="PF07690">
    <property type="entry name" value="MFS_1"/>
    <property type="match status" value="1"/>
</dbReference>
<evidence type="ECO:0000313" key="10">
    <source>
        <dbReference type="Proteomes" id="UP000636579"/>
    </source>
</evidence>
<evidence type="ECO:0000256" key="6">
    <source>
        <dbReference type="ARBA" id="ARBA00023136"/>
    </source>
</evidence>
<name>A0ABR9J3I4_9MICC</name>
<feature type="transmembrane region" description="Helical" evidence="7">
    <location>
        <begin position="205"/>
        <end position="226"/>
    </location>
</feature>
<dbReference type="RefSeq" id="WP_192590428.1">
    <property type="nucleotide sequence ID" value="NZ_JADBEE010000001.1"/>
</dbReference>
<evidence type="ECO:0000256" key="7">
    <source>
        <dbReference type="SAM" id="Phobius"/>
    </source>
</evidence>
<evidence type="ECO:0000259" key="8">
    <source>
        <dbReference type="PROSITE" id="PS50850"/>
    </source>
</evidence>
<dbReference type="InterPro" id="IPR050171">
    <property type="entry name" value="MFS_Transporters"/>
</dbReference>
<keyword evidence="3" id="KW-1003">Cell membrane</keyword>
<dbReference type="CDD" id="cd17325">
    <property type="entry name" value="MFS_MdtG_SLC18_like"/>
    <property type="match status" value="1"/>
</dbReference>
<keyword evidence="10" id="KW-1185">Reference proteome</keyword>
<reference evidence="9 10" key="1">
    <citation type="submission" date="2020-10" db="EMBL/GenBank/DDBJ databases">
        <title>Sequencing the genomes of 1000 actinobacteria strains.</title>
        <authorList>
            <person name="Klenk H.-P."/>
        </authorList>
    </citation>
    <scope>NUCLEOTIDE SEQUENCE [LARGE SCALE GENOMIC DNA]</scope>
    <source>
        <strain evidence="9 10">DSM 15474</strain>
    </source>
</reference>
<dbReference type="PROSITE" id="PS50850">
    <property type="entry name" value="MFS"/>
    <property type="match status" value="1"/>
</dbReference>
<proteinExistence type="predicted"/>
<evidence type="ECO:0000256" key="4">
    <source>
        <dbReference type="ARBA" id="ARBA00022692"/>
    </source>
</evidence>
<feature type="transmembrane region" description="Helical" evidence="7">
    <location>
        <begin position="165"/>
        <end position="184"/>
    </location>
</feature>
<dbReference type="InterPro" id="IPR020846">
    <property type="entry name" value="MFS_dom"/>
</dbReference>
<evidence type="ECO:0000256" key="1">
    <source>
        <dbReference type="ARBA" id="ARBA00004651"/>
    </source>
</evidence>
<accession>A0ABR9J3I4</accession>
<feature type="transmembrane region" description="Helical" evidence="7">
    <location>
        <begin position="44"/>
        <end position="65"/>
    </location>
</feature>
<feature type="domain" description="Major facilitator superfamily (MFS) profile" evidence="8">
    <location>
        <begin position="11"/>
        <end position="390"/>
    </location>
</feature>
<keyword evidence="2" id="KW-0813">Transport</keyword>
<dbReference type="PANTHER" id="PTHR23517:SF3">
    <property type="entry name" value="INTEGRAL MEMBRANE TRANSPORT PROTEIN"/>
    <property type="match status" value="1"/>
</dbReference>
<feature type="transmembrane region" description="Helical" evidence="7">
    <location>
        <begin position="276"/>
        <end position="295"/>
    </location>
</feature>
<keyword evidence="6 7" id="KW-0472">Membrane</keyword>
<evidence type="ECO:0000256" key="3">
    <source>
        <dbReference type="ARBA" id="ARBA00022475"/>
    </source>
</evidence>
<feature type="transmembrane region" description="Helical" evidence="7">
    <location>
        <begin position="301"/>
        <end position="321"/>
    </location>
</feature>
<feature type="transmembrane region" description="Helical" evidence="7">
    <location>
        <begin position="246"/>
        <end position="264"/>
    </location>
</feature>